<dbReference type="InterPro" id="IPR005467">
    <property type="entry name" value="His_kinase_dom"/>
</dbReference>
<evidence type="ECO:0000313" key="7">
    <source>
        <dbReference type="EMBL" id="KGH32318.1"/>
    </source>
</evidence>
<sequence length="629" mass="69838">MASHWSIGLKNPEHAMIKKSIPRRGSLRWAYALVALLLIAVLVFLVLQTRAINLNASNEIIGTLRNLKQVDADWNVDVLRAKTGLSTNYDQVASPLPLIAQLEKQLGETTAEYWLGRHESVSRMRPLLDHFSELMEKKIASIEHFKSQNAILQNSSRFLPLAATELAQALRNSSQAPGQRQHAEEMLSQILASSMSYAQTPDPELRELISDNATALQALAQSQDLRTLADTFVAHVHSMLRQQERGNQLLQTLASLPTAKAIDDLSDAHTQENDQLLTGLQGYQRALAIYSTLLLLLLAFAGWKLFRNYQLLNQTNNTLAQANTALESSHQELQESQVQLVQSEKMSALGQMVAGIAHEINTPLAYVKSTFSIVRDQLGPLDELSQHSKALTQAMRAPQRDQQLLNHYFQRVEKLAADLSDQQVMPEMNKLLDDGVHGIEQISEIVLNLKNFSRLDRERITNFSVEAGLESTLLLARNLLKNHIEIRRDYGQIPEISGSPSQINQVFLNLITNAAQAMPERDTPNIITLRTSIAPEEHMVLIEIQDNGSGIPEEVLPRIFDPFYTTKPIGQGSGMGLSISFKIIQEHGGRILIDTVKDAGTVFTILLPLSNAATTPEKAASSADTLFSD</sequence>
<evidence type="ECO:0000256" key="5">
    <source>
        <dbReference type="SAM" id="Phobius"/>
    </source>
</evidence>
<dbReference type="EMBL" id="AWOR01000001">
    <property type="protein sequence ID" value="KGH32318.1"/>
    <property type="molecule type" value="Genomic_DNA"/>
</dbReference>
<feature type="coiled-coil region" evidence="4">
    <location>
        <begin position="312"/>
        <end position="339"/>
    </location>
</feature>
<feature type="domain" description="Histidine kinase" evidence="6">
    <location>
        <begin position="355"/>
        <end position="611"/>
    </location>
</feature>
<evidence type="ECO:0000313" key="8">
    <source>
        <dbReference type="Proteomes" id="UP000029553"/>
    </source>
</evidence>
<dbReference type="PROSITE" id="PS50109">
    <property type="entry name" value="HIS_KIN"/>
    <property type="match status" value="1"/>
</dbReference>
<evidence type="ECO:0000259" key="6">
    <source>
        <dbReference type="PROSITE" id="PS50109"/>
    </source>
</evidence>
<dbReference type="InterPro" id="IPR003594">
    <property type="entry name" value="HATPase_dom"/>
</dbReference>
<dbReference type="Pfam" id="PF19443">
    <property type="entry name" value="DAHL"/>
    <property type="match status" value="1"/>
</dbReference>
<dbReference type="PRINTS" id="PR00344">
    <property type="entry name" value="BCTRLSENSOR"/>
</dbReference>
<feature type="transmembrane region" description="Helical" evidence="5">
    <location>
        <begin position="287"/>
        <end position="306"/>
    </location>
</feature>
<dbReference type="EC" id="2.7.13.3" evidence="2"/>
<dbReference type="InterPro" id="IPR004358">
    <property type="entry name" value="Sig_transdc_His_kin-like_C"/>
</dbReference>
<evidence type="ECO:0000256" key="4">
    <source>
        <dbReference type="SAM" id="Coils"/>
    </source>
</evidence>
<keyword evidence="7" id="KW-0808">Transferase</keyword>
<keyword evidence="7" id="KW-0418">Kinase</keyword>
<name>A0A096FRC0_COMTE</name>
<feature type="transmembrane region" description="Helical" evidence="5">
    <location>
        <begin position="29"/>
        <end position="47"/>
    </location>
</feature>
<dbReference type="SUPFAM" id="SSF55874">
    <property type="entry name" value="ATPase domain of HSP90 chaperone/DNA topoisomerase II/histidine kinase"/>
    <property type="match status" value="1"/>
</dbReference>
<organism evidence="7 8">
    <name type="scientific">Comamonas testosteroni</name>
    <name type="common">Pseudomonas testosteroni</name>
    <dbReference type="NCBI Taxonomy" id="285"/>
    <lineage>
        <taxon>Bacteria</taxon>
        <taxon>Pseudomonadati</taxon>
        <taxon>Pseudomonadota</taxon>
        <taxon>Betaproteobacteria</taxon>
        <taxon>Burkholderiales</taxon>
        <taxon>Comamonadaceae</taxon>
        <taxon>Comamonas</taxon>
    </lineage>
</organism>
<dbReference type="AlphaFoldDB" id="A0A096FRC0"/>
<protein>
    <recommendedName>
        <fullName evidence="2">histidine kinase</fullName>
        <ecNumber evidence="2">2.7.13.3</ecNumber>
    </recommendedName>
</protein>
<dbReference type="InterPro" id="IPR036890">
    <property type="entry name" value="HATPase_C_sf"/>
</dbReference>
<dbReference type="InterPro" id="IPR045812">
    <property type="entry name" value="DAHL"/>
</dbReference>
<comment type="catalytic activity">
    <reaction evidence="1">
        <text>ATP + protein L-histidine = ADP + protein N-phospho-L-histidine.</text>
        <dbReference type="EC" id="2.7.13.3"/>
    </reaction>
</comment>
<dbReference type="SMART" id="SM00388">
    <property type="entry name" value="HisKA"/>
    <property type="match status" value="1"/>
</dbReference>
<evidence type="ECO:0000256" key="1">
    <source>
        <dbReference type="ARBA" id="ARBA00000085"/>
    </source>
</evidence>
<keyword evidence="5" id="KW-0472">Membrane</keyword>
<dbReference type="PANTHER" id="PTHR43065:SF50">
    <property type="entry name" value="HISTIDINE KINASE"/>
    <property type="match status" value="1"/>
</dbReference>
<dbReference type="CDD" id="cd00082">
    <property type="entry name" value="HisKA"/>
    <property type="match status" value="1"/>
</dbReference>
<evidence type="ECO:0000256" key="2">
    <source>
        <dbReference type="ARBA" id="ARBA00012438"/>
    </source>
</evidence>
<dbReference type="Gene3D" id="1.10.287.130">
    <property type="match status" value="1"/>
</dbReference>
<dbReference type="InterPro" id="IPR003661">
    <property type="entry name" value="HisK_dim/P_dom"/>
</dbReference>
<gene>
    <name evidence="7" type="ORF">P353_03445</name>
</gene>
<dbReference type="PANTHER" id="PTHR43065">
    <property type="entry name" value="SENSOR HISTIDINE KINASE"/>
    <property type="match status" value="1"/>
</dbReference>
<dbReference type="InterPro" id="IPR036097">
    <property type="entry name" value="HisK_dim/P_sf"/>
</dbReference>
<dbReference type="Pfam" id="PF02518">
    <property type="entry name" value="HATPase_c"/>
    <property type="match status" value="1"/>
</dbReference>
<keyword evidence="3" id="KW-0597">Phosphoprotein</keyword>
<keyword evidence="4" id="KW-0175">Coiled coil</keyword>
<accession>A0A096FRC0</accession>
<evidence type="ECO:0000256" key="3">
    <source>
        <dbReference type="ARBA" id="ARBA00022553"/>
    </source>
</evidence>
<dbReference type="Proteomes" id="UP000029553">
    <property type="component" value="Unassembled WGS sequence"/>
</dbReference>
<dbReference type="SUPFAM" id="SSF47384">
    <property type="entry name" value="Homodimeric domain of signal transducing histidine kinase"/>
    <property type="match status" value="1"/>
</dbReference>
<reference evidence="7 8" key="1">
    <citation type="submission" date="2013-09" db="EMBL/GenBank/DDBJ databases">
        <title>High correlation between genotypes and phenotypes of environmental bacteria Comamonas testosteroni strains.</title>
        <authorList>
            <person name="Liu L."/>
            <person name="Zhu W."/>
            <person name="Xia X."/>
            <person name="Xu B."/>
            <person name="Luo M."/>
            <person name="Wang G."/>
        </authorList>
    </citation>
    <scope>NUCLEOTIDE SEQUENCE [LARGE SCALE GENOMIC DNA]</scope>
    <source>
        <strain evidence="7 8">JL40</strain>
    </source>
</reference>
<comment type="caution">
    <text evidence="7">The sequence shown here is derived from an EMBL/GenBank/DDBJ whole genome shotgun (WGS) entry which is preliminary data.</text>
</comment>
<keyword evidence="5" id="KW-0812">Transmembrane</keyword>
<proteinExistence type="predicted"/>
<dbReference type="Gene3D" id="3.30.565.10">
    <property type="entry name" value="Histidine kinase-like ATPase, C-terminal domain"/>
    <property type="match status" value="1"/>
</dbReference>
<dbReference type="GO" id="GO:0000155">
    <property type="term" value="F:phosphorelay sensor kinase activity"/>
    <property type="evidence" value="ECO:0007669"/>
    <property type="project" value="InterPro"/>
</dbReference>
<dbReference type="SMART" id="SM00387">
    <property type="entry name" value="HATPase_c"/>
    <property type="match status" value="1"/>
</dbReference>
<keyword evidence="5" id="KW-1133">Transmembrane helix</keyword>